<accession>A0A936Z7F1</accession>
<comment type="caution">
    <text evidence="1">The sequence shown here is derived from an EMBL/GenBank/DDBJ whole genome shotgun (WGS) entry which is preliminary data.</text>
</comment>
<organism evidence="1 2">
    <name type="scientific">Microvirga aerilata</name>
    <dbReference type="NCBI Taxonomy" id="670292"/>
    <lineage>
        <taxon>Bacteria</taxon>
        <taxon>Pseudomonadati</taxon>
        <taxon>Pseudomonadota</taxon>
        <taxon>Alphaproteobacteria</taxon>
        <taxon>Hyphomicrobiales</taxon>
        <taxon>Methylobacteriaceae</taxon>
        <taxon>Microvirga</taxon>
    </lineage>
</organism>
<protein>
    <submittedName>
        <fullName evidence="1">Uncharacterized protein</fullName>
    </submittedName>
</protein>
<keyword evidence="2" id="KW-1185">Reference proteome</keyword>
<evidence type="ECO:0000313" key="1">
    <source>
        <dbReference type="EMBL" id="MBL0404661.1"/>
    </source>
</evidence>
<proteinExistence type="predicted"/>
<reference evidence="1" key="1">
    <citation type="submission" date="2021-01" db="EMBL/GenBank/DDBJ databases">
        <title>Microvirga sp.</title>
        <authorList>
            <person name="Kim M.K."/>
        </authorList>
    </citation>
    <scope>NUCLEOTIDE SEQUENCE</scope>
    <source>
        <strain evidence="1">5420S-16</strain>
    </source>
</reference>
<name>A0A936Z7F1_9HYPH</name>
<dbReference type="EMBL" id="JAEQMY010000014">
    <property type="protein sequence ID" value="MBL0404661.1"/>
    <property type="molecule type" value="Genomic_DNA"/>
</dbReference>
<dbReference type="RefSeq" id="WP_202059565.1">
    <property type="nucleotide sequence ID" value="NZ_JAEQMY010000014.1"/>
</dbReference>
<gene>
    <name evidence="1" type="ORF">JKG68_11840</name>
</gene>
<evidence type="ECO:0000313" key="2">
    <source>
        <dbReference type="Proteomes" id="UP000605848"/>
    </source>
</evidence>
<dbReference type="Proteomes" id="UP000605848">
    <property type="component" value="Unassembled WGS sequence"/>
</dbReference>
<dbReference type="AlphaFoldDB" id="A0A936Z7F1"/>
<sequence>MAVNKDGSLLQVWSVWDPALNADVIMGQLLAFDGEVIRGPYVISSGWANAQDPSVAALEDGRFVVTYTTSDGSGTGIQGQILAANGHYNPLTSFSVNDLKSGNQTGSEVIARPGGGFSVFWDGYGSTSDRIDIKGRDFGSDGSASLPEYRVNTQTGSSEGNSTATYLTNGRMVIAWSSSSTRAEGEVYNYLKFRILGGGAIPSTPSRSFPSTRGASTS</sequence>